<reference evidence="2" key="2">
    <citation type="submission" date="2025-08" db="UniProtKB">
        <authorList>
            <consortium name="Ensembl"/>
        </authorList>
    </citation>
    <scope>IDENTIFICATION</scope>
</reference>
<keyword evidence="3" id="KW-1185">Reference proteome</keyword>
<accession>A0AAY4DKG6</accession>
<evidence type="ECO:0000313" key="2">
    <source>
        <dbReference type="Ensembl" id="ENSDCDP00010045679.1"/>
    </source>
</evidence>
<organism evidence="2 3">
    <name type="scientific">Denticeps clupeoides</name>
    <name type="common">denticle herring</name>
    <dbReference type="NCBI Taxonomy" id="299321"/>
    <lineage>
        <taxon>Eukaryota</taxon>
        <taxon>Metazoa</taxon>
        <taxon>Chordata</taxon>
        <taxon>Craniata</taxon>
        <taxon>Vertebrata</taxon>
        <taxon>Euteleostomi</taxon>
        <taxon>Actinopterygii</taxon>
        <taxon>Neopterygii</taxon>
        <taxon>Teleostei</taxon>
        <taxon>Clupei</taxon>
        <taxon>Clupeiformes</taxon>
        <taxon>Denticipitoidei</taxon>
        <taxon>Denticipitidae</taxon>
        <taxon>Denticeps</taxon>
    </lineage>
</organism>
<evidence type="ECO:0000256" key="1">
    <source>
        <dbReference type="SAM" id="MobiDB-lite"/>
    </source>
</evidence>
<gene>
    <name evidence="2" type="primary">ATXN7L1</name>
</gene>
<proteinExistence type="predicted"/>
<protein>
    <submittedName>
        <fullName evidence="2">Uncharacterized protein</fullName>
    </submittedName>
</protein>
<dbReference type="GeneTree" id="ENSGT00940000158612"/>
<dbReference type="PANTHER" id="PTHR15117:SF9">
    <property type="entry name" value="ATAXIN-7-LIKE PROTEIN 1"/>
    <property type="match status" value="1"/>
</dbReference>
<dbReference type="Ensembl" id="ENSDCDT00010055864.1">
    <property type="protein sequence ID" value="ENSDCDP00010045679.1"/>
    <property type="gene ID" value="ENSDCDG00010028090.1"/>
</dbReference>
<feature type="compositionally biased region" description="Basic residues" evidence="1">
    <location>
        <begin position="169"/>
        <end position="178"/>
    </location>
</feature>
<name>A0AAY4DKG6_9TELE</name>
<feature type="region of interest" description="Disordered" evidence="1">
    <location>
        <begin position="102"/>
        <end position="122"/>
    </location>
</feature>
<dbReference type="Proteomes" id="UP000694580">
    <property type="component" value="Chromosome 15"/>
</dbReference>
<dbReference type="InterPro" id="IPR052237">
    <property type="entry name" value="Ataxin-7-like_regulator"/>
</dbReference>
<reference evidence="2 3" key="1">
    <citation type="submission" date="2020-06" db="EMBL/GenBank/DDBJ databases">
        <authorList>
            <consortium name="Wellcome Sanger Institute Data Sharing"/>
        </authorList>
    </citation>
    <scope>NUCLEOTIDE SEQUENCE [LARGE SCALE GENOMIC DNA]</scope>
</reference>
<feature type="region of interest" description="Disordered" evidence="1">
    <location>
        <begin position="263"/>
        <end position="284"/>
    </location>
</feature>
<feature type="region of interest" description="Disordered" evidence="1">
    <location>
        <begin position="162"/>
        <end position="187"/>
    </location>
</feature>
<sequence>MQADVPDDSEKPICHYSVHHPRPMSCCAFNSRLMGRGHYVFDRRWDKMRLTLHRMVEKHVNSQMWRLLLKLISISGSARFLFYFLTMSCRKVPLAAESLALSTTPSPSDATSTGSGLHSSPLFPQRAVTPSLDGVTMVSYSTSFSQNGAGVFCIRDPDPAPVPSFTKQPRAKPNKSQRHTGEGQGVKRRKTIDSGFYRKNDNGYHSPGNAVLSNGTAALSVKSKTSVRVGQGLRFSDRYVSEEAQEPSTPNVSVEDHFLSSTSSTPFGAMATDNRKRRRSGSGDKISKFARTAGLDSIFRKSNTSLLTTVPEATHSPLPQQVRQRQVLVALMILLFHYAHPCHYTINYL</sequence>
<dbReference type="AlphaFoldDB" id="A0AAY4DKG6"/>
<dbReference type="PANTHER" id="PTHR15117">
    <property type="entry name" value="ATAXIN 7 RELATED"/>
    <property type="match status" value="1"/>
</dbReference>
<reference evidence="2" key="3">
    <citation type="submission" date="2025-09" db="UniProtKB">
        <authorList>
            <consortium name="Ensembl"/>
        </authorList>
    </citation>
    <scope>IDENTIFICATION</scope>
</reference>
<evidence type="ECO:0000313" key="3">
    <source>
        <dbReference type="Proteomes" id="UP000694580"/>
    </source>
</evidence>
<feature type="compositionally biased region" description="Low complexity" evidence="1">
    <location>
        <begin position="102"/>
        <end position="116"/>
    </location>
</feature>